<gene>
    <name evidence="1" type="ORF">PMKS-000911</name>
</gene>
<evidence type="ECO:0000313" key="2">
    <source>
        <dbReference type="Proteomes" id="UP000186136"/>
    </source>
</evidence>
<keyword evidence="2" id="KW-1185">Reference proteome</keyword>
<accession>A0A1Q2YDH7</accession>
<proteinExistence type="predicted"/>
<organism evidence="1 2">
    <name type="scientific">Pichia membranifaciens</name>
    <dbReference type="NCBI Taxonomy" id="4926"/>
    <lineage>
        <taxon>Eukaryota</taxon>
        <taxon>Fungi</taxon>
        <taxon>Dikarya</taxon>
        <taxon>Ascomycota</taxon>
        <taxon>Saccharomycotina</taxon>
        <taxon>Pichiomycetes</taxon>
        <taxon>Pichiales</taxon>
        <taxon>Pichiaceae</taxon>
        <taxon>Pichia</taxon>
    </lineage>
</organism>
<evidence type="ECO:0000313" key="1">
    <source>
        <dbReference type="EMBL" id="GAV27443.1"/>
    </source>
</evidence>
<reference evidence="1 2" key="1">
    <citation type="submission" date="2016-08" db="EMBL/GenBank/DDBJ databases">
        <title>Whole genome shotgun sequence of Pichia membranifaciens KS47-1.</title>
        <authorList>
            <person name="Konishi M."/>
            <person name="Ishida M."/>
            <person name="Arakawa T."/>
            <person name="Kato Y."/>
            <person name="Horiuchi J."/>
        </authorList>
    </citation>
    <scope>NUCLEOTIDE SEQUENCE [LARGE SCALE GENOMIC DNA]</scope>
    <source>
        <strain evidence="1 2">KS47-1</strain>
    </source>
</reference>
<name>A0A1Q2YDH7_9ASCO</name>
<comment type="caution">
    <text evidence="1">The sequence shown here is derived from an EMBL/GenBank/DDBJ whole genome shotgun (WGS) entry which is preliminary data.</text>
</comment>
<protein>
    <submittedName>
        <fullName evidence="1">Uncharacterized protein</fullName>
    </submittedName>
</protein>
<sequence length="93" mass="10220">MYSSRGYQKDPQRLICWPRGCVGWEILKQSFQWAGTEPIEVGIWRVPCPCRCLHFGENVGAGVDLNAGVGGGADAGTVSDSKRACWRVVFDSE</sequence>
<dbReference type="Proteomes" id="UP000186136">
    <property type="component" value="Unassembled WGS sequence"/>
</dbReference>
<dbReference type="EMBL" id="BDGI01000034">
    <property type="protein sequence ID" value="GAV27443.1"/>
    <property type="molecule type" value="Genomic_DNA"/>
</dbReference>
<dbReference type="AlphaFoldDB" id="A0A1Q2YDH7"/>